<dbReference type="Gene3D" id="3.30.70.270">
    <property type="match status" value="1"/>
</dbReference>
<organism evidence="15">
    <name type="scientific">Saccharum spontaneum</name>
    <name type="common">Wild sugarcane</name>
    <dbReference type="NCBI Taxonomy" id="62335"/>
    <lineage>
        <taxon>Eukaryota</taxon>
        <taxon>Viridiplantae</taxon>
        <taxon>Streptophyta</taxon>
        <taxon>Embryophyta</taxon>
        <taxon>Tracheophyta</taxon>
        <taxon>Spermatophyta</taxon>
        <taxon>Magnoliopsida</taxon>
        <taxon>Liliopsida</taxon>
        <taxon>Poales</taxon>
        <taxon>Poaceae</taxon>
        <taxon>PACMAD clade</taxon>
        <taxon>Panicoideae</taxon>
        <taxon>Andropogonodae</taxon>
        <taxon>Andropogoneae</taxon>
        <taxon>Saccharinae</taxon>
        <taxon>Saccharum</taxon>
        <taxon>Saccharum officinarum species complex</taxon>
    </lineage>
</organism>
<evidence type="ECO:0000256" key="1">
    <source>
        <dbReference type="ARBA" id="ARBA00022670"/>
    </source>
</evidence>
<dbReference type="SUPFAM" id="SSF56672">
    <property type="entry name" value="DNA/RNA polymerases"/>
    <property type="match status" value="1"/>
</dbReference>
<dbReference type="EMBL" id="MH182574">
    <property type="protein sequence ID" value="AWA45212.1"/>
    <property type="molecule type" value="Genomic_DNA"/>
</dbReference>
<evidence type="ECO:0000259" key="13">
    <source>
        <dbReference type="Pfam" id="PF00078"/>
    </source>
</evidence>
<evidence type="ECO:0000256" key="2">
    <source>
        <dbReference type="ARBA" id="ARBA00022679"/>
    </source>
</evidence>
<evidence type="ECO:0000256" key="12">
    <source>
        <dbReference type="SAM" id="MobiDB-lite"/>
    </source>
</evidence>
<feature type="domain" description="Reverse transcriptase" evidence="13">
    <location>
        <begin position="418"/>
        <end position="547"/>
    </location>
</feature>
<keyword evidence="1" id="KW-0645">Protease</keyword>
<evidence type="ECO:0000256" key="10">
    <source>
        <dbReference type="PROSITE-ProRule" id="PRU00708"/>
    </source>
</evidence>
<keyword evidence="4" id="KW-0540">Nuclease</keyword>
<dbReference type="InterPro" id="IPR043128">
    <property type="entry name" value="Rev_trsase/Diguanyl_cyclase"/>
</dbReference>
<reference evidence="15" key="1">
    <citation type="submission" date="2018-04" db="EMBL/GenBank/DDBJ databases">
        <title>Comparative Analysis of Homologous Sequences of Saccharum officinarum and Saccharum spontaneum Reveals Independent Polyploidization Events.</title>
        <authorList>
            <person name="Sharma A."/>
            <person name="Song J."/>
            <person name="Lin Q."/>
            <person name="Singh R."/>
            <person name="Ramos N."/>
            <person name="Wang K."/>
            <person name="Zhang J."/>
            <person name="Ming R."/>
            <person name="Yu Q."/>
        </authorList>
    </citation>
    <scope>NUCLEOTIDE SEQUENCE</scope>
</reference>
<keyword evidence="5" id="KW-0677">Repeat</keyword>
<feature type="region of interest" description="Disordered" evidence="12">
    <location>
        <begin position="638"/>
        <end position="680"/>
    </location>
</feature>
<protein>
    <recommendedName>
        <fullName evidence="16">Reverse transcriptase domain-containing protein</fullName>
    </recommendedName>
</protein>
<dbReference type="InterPro" id="IPR005162">
    <property type="entry name" value="Retrotrans_gag_dom"/>
</dbReference>
<evidence type="ECO:0000256" key="9">
    <source>
        <dbReference type="ARBA" id="ARBA00022946"/>
    </source>
</evidence>
<evidence type="ECO:0000256" key="11">
    <source>
        <dbReference type="SAM" id="Coils"/>
    </source>
</evidence>
<keyword evidence="6" id="KW-0255">Endonuclease</keyword>
<feature type="region of interest" description="Disordered" evidence="12">
    <location>
        <begin position="152"/>
        <end position="208"/>
    </location>
</feature>
<dbReference type="GO" id="GO:0008233">
    <property type="term" value="F:peptidase activity"/>
    <property type="evidence" value="ECO:0007669"/>
    <property type="project" value="UniProtKB-KW"/>
</dbReference>
<evidence type="ECO:0000256" key="6">
    <source>
        <dbReference type="ARBA" id="ARBA00022759"/>
    </source>
</evidence>
<keyword evidence="2" id="KW-0808">Transferase</keyword>
<dbReference type="GO" id="GO:0006508">
    <property type="term" value="P:proteolysis"/>
    <property type="evidence" value="ECO:0007669"/>
    <property type="project" value="UniProtKB-KW"/>
</dbReference>
<feature type="compositionally biased region" description="Basic and acidic residues" evidence="12">
    <location>
        <begin position="17"/>
        <end position="27"/>
    </location>
</feature>
<dbReference type="NCBIfam" id="TIGR00756">
    <property type="entry name" value="PPR"/>
    <property type="match status" value="1"/>
</dbReference>
<keyword evidence="8" id="KW-0695">RNA-directed DNA polymerase</keyword>
<dbReference type="InterPro" id="IPR053134">
    <property type="entry name" value="RNA-dir_DNA_polymerase"/>
</dbReference>
<dbReference type="Gene3D" id="1.25.40.10">
    <property type="entry name" value="Tetratricopeptide repeat domain"/>
    <property type="match status" value="1"/>
</dbReference>
<dbReference type="Gene3D" id="3.10.10.10">
    <property type="entry name" value="HIV Type 1 Reverse Transcriptase, subunit A, domain 1"/>
    <property type="match status" value="1"/>
</dbReference>
<sequence>MTARKSTGGRVPHHQLAPREPRPEPSEVDRLRAELAEVTAARDAARQQLEQVIHDRDQETLAVQRLTVANRNCQRMLVRVMEQRDEAWHEENVLRARQFELEQQLENAEEYNDNLHEEVHRLNNQLNPLLPRNNNVDEDMGSGIFMAEDDDEVEVDGPQDAPPAEAPEEEPEEEEDEELEPMSYNLRRGRGNEEEQPPPPPPPTPAELMQSVVEGQRMLADAMRQLVNREARHGRQGPEPNQYSDFKDFLDTKPPLFKEAEEPLQADEWLNTIEQKFRLLRLTDELKTEYASHQLHGPAGIWWSHYRSTLPANVPIAWDQFKVAFRGNYIPPGLMAIKHTEFMRLSQGNKSLTEYLQSFNNLARYATEFVDTDAKKIASFKRGLGPKLMKTMGTSKCTTFNDFISDALTQENNNAIFVKKKDQTLRMCVDYRPLNAVTVKNKYPLPRIDILFDQLSKAKVFSKIDLRSGYHQIKIRPEDVPKTAFSTRYGLYEYLVMSFGLTNAPAHFMCLMNSVFMPELDKFVVVFIDDILVYSENEEEHAEHLQCRSRSPSSFLRALRSPAPGPGGLPPPVLLTSGLAADPALLAHFARNLASARSRLPAHADAFRAVVHLCPRCAHPFNALISTFTLAGDPSTAFRASPRGPLSPPPRTCGSTGTHSPPFSRRARRSRGSARVGRRTRSRRRLGFLGRLPVRNALITLYGACRDARRAFEEMAEQDVLLFFLKHKDVVLWTVLFSAFARGGRFAEALRVFAEMDVAPNEVTLVTVLRACGRLGRFLSPETYTVVQDGETEFADDGMKSRTTPILEGGDDEDISKMESRTTPIQEGEDDEDIAMLDTPTL</sequence>
<evidence type="ECO:0000313" key="15">
    <source>
        <dbReference type="EMBL" id="AWA45212.1"/>
    </source>
</evidence>
<dbReference type="PROSITE" id="PS51375">
    <property type="entry name" value="PPR"/>
    <property type="match status" value="1"/>
</dbReference>
<dbReference type="GO" id="GO:0004519">
    <property type="term" value="F:endonuclease activity"/>
    <property type="evidence" value="ECO:0007669"/>
    <property type="project" value="UniProtKB-KW"/>
</dbReference>
<dbReference type="InterPro" id="IPR002885">
    <property type="entry name" value="PPR_rpt"/>
</dbReference>
<keyword evidence="9" id="KW-0809">Transit peptide</keyword>
<dbReference type="GO" id="GO:0003964">
    <property type="term" value="F:RNA-directed DNA polymerase activity"/>
    <property type="evidence" value="ECO:0007669"/>
    <property type="project" value="UniProtKB-KW"/>
</dbReference>
<evidence type="ECO:0000256" key="5">
    <source>
        <dbReference type="ARBA" id="ARBA00022737"/>
    </source>
</evidence>
<keyword evidence="3" id="KW-0548">Nucleotidyltransferase</keyword>
<dbReference type="AlphaFoldDB" id="A0A678T4N2"/>
<dbReference type="FunFam" id="3.10.10.10:FF:000007">
    <property type="entry name" value="Retrovirus-related Pol polyprotein from transposon 17.6-like Protein"/>
    <property type="match status" value="1"/>
</dbReference>
<feature type="coiled-coil region" evidence="11">
    <location>
        <begin position="98"/>
        <end position="125"/>
    </location>
</feature>
<dbReference type="CDD" id="cd01647">
    <property type="entry name" value="RT_LTR"/>
    <property type="match status" value="1"/>
</dbReference>
<gene>
    <name evidence="15" type="ORF">SS49B12_000002</name>
</gene>
<accession>A0A678T4N2</accession>
<feature type="region of interest" description="Disordered" evidence="12">
    <location>
        <begin position="795"/>
        <end position="842"/>
    </location>
</feature>
<evidence type="ECO:0000256" key="8">
    <source>
        <dbReference type="ARBA" id="ARBA00022918"/>
    </source>
</evidence>
<evidence type="ECO:0000256" key="4">
    <source>
        <dbReference type="ARBA" id="ARBA00022722"/>
    </source>
</evidence>
<keyword evidence="11" id="KW-0175">Coiled coil</keyword>
<dbReference type="Pfam" id="PF03732">
    <property type="entry name" value="Retrotrans_gag"/>
    <property type="match status" value="1"/>
</dbReference>
<feature type="domain" description="Retrotransposon gag" evidence="14">
    <location>
        <begin position="290"/>
        <end position="384"/>
    </location>
</feature>
<dbReference type="PANTHER" id="PTHR24559:SF444">
    <property type="entry name" value="REVERSE TRANSCRIPTASE DOMAIN-CONTAINING PROTEIN"/>
    <property type="match status" value="1"/>
</dbReference>
<keyword evidence="7" id="KW-0378">Hydrolase</keyword>
<dbReference type="Pfam" id="PF00078">
    <property type="entry name" value="RVT_1"/>
    <property type="match status" value="1"/>
</dbReference>
<feature type="repeat" description="PPR" evidence="10">
    <location>
        <begin position="729"/>
        <end position="763"/>
    </location>
</feature>
<evidence type="ECO:0000259" key="14">
    <source>
        <dbReference type="Pfam" id="PF03732"/>
    </source>
</evidence>
<evidence type="ECO:0000256" key="3">
    <source>
        <dbReference type="ARBA" id="ARBA00022695"/>
    </source>
</evidence>
<dbReference type="InterPro" id="IPR043502">
    <property type="entry name" value="DNA/RNA_pol_sf"/>
</dbReference>
<feature type="compositionally biased region" description="Basic residues" evidence="12">
    <location>
        <begin position="665"/>
        <end position="680"/>
    </location>
</feature>
<dbReference type="InterPro" id="IPR000477">
    <property type="entry name" value="RT_dom"/>
</dbReference>
<dbReference type="Pfam" id="PF01535">
    <property type="entry name" value="PPR"/>
    <property type="match status" value="1"/>
</dbReference>
<proteinExistence type="predicted"/>
<feature type="coiled-coil region" evidence="11">
    <location>
        <begin position="28"/>
        <end position="55"/>
    </location>
</feature>
<evidence type="ECO:0008006" key="16">
    <source>
        <dbReference type="Google" id="ProtNLM"/>
    </source>
</evidence>
<dbReference type="PANTHER" id="PTHR24559">
    <property type="entry name" value="TRANSPOSON TY3-I GAG-POL POLYPROTEIN"/>
    <property type="match status" value="1"/>
</dbReference>
<feature type="compositionally biased region" description="Acidic residues" evidence="12">
    <location>
        <begin position="166"/>
        <end position="180"/>
    </location>
</feature>
<evidence type="ECO:0000256" key="7">
    <source>
        <dbReference type="ARBA" id="ARBA00022801"/>
    </source>
</evidence>
<dbReference type="InterPro" id="IPR011990">
    <property type="entry name" value="TPR-like_helical_dom_sf"/>
</dbReference>
<feature type="region of interest" description="Disordered" evidence="12">
    <location>
        <begin position="1"/>
        <end position="27"/>
    </location>
</feature>
<name>A0A678T4N2_SACSP</name>